<keyword evidence="4" id="KW-1185">Reference proteome</keyword>
<feature type="compositionally biased region" description="Basic and acidic residues" evidence="1">
    <location>
        <begin position="396"/>
        <end position="406"/>
    </location>
</feature>
<accession>A0A3M2LG64</accession>
<feature type="transmembrane region" description="Helical" evidence="2">
    <location>
        <begin position="30"/>
        <end position="50"/>
    </location>
</feature>
<protein>
    <submittedName>
        <fullName evidence="3">ECF transporter S component</fullName>
    </submittedName>
</protein>
<sequence length="418" mass="43540">MSARGEGAAAPRRRVWGRADQAVRLGPRSAVVLTLASAAGLMMFVWPLLVRVQPQSMQHGPDAPFVFVGILPVVIIVVLAELTEGGMDSKALAMLGVLSAVNAALRPLGAGTAGIETVFFMLVLAGRVFGAGFGFALGCTSLFASALLTAGVGPWLPFQMMCSAWIGMGAGLLPRRITGKAEIAMLVAYGIVVAYLFGFLMNLWFWPFITGAEVPYYHGHLSYVPGAPLWDNLRRFTVFTLLTSTAGWDTGRAITNSIAIVVLGPAVLTTLRRASRKASYGVAPTFGPATAARAERAAGRRGPRRVPGGPSARGGDAVAVGDDDEVDAVPGLEFGEEAADVGLGRALGDVQARPDLGVGVARRDEGEDVELPAGDAQAVRGRRGRTGGEGVDEAAGDGRGEERVPADDGPDPGQQVVR</sequence>
<gene>
    <name evidence="3" type="ORF">EBO15_38695</name>
</gene>
<evidence type="ECO:0000313" key="3">
    <source>
        <dbReference type="EMBL" id="RMI36424.1"/>
    </source>
</evidence>
<keyword evidence="2" id="KW-0472">Membrane</keyword>
<dbReference type="AlphaFoldDB" id="A0A3M2LG64"/>
<feature type="transmembrane region" description="Helical" evidence="2">
    <location>
        <begin position="186"/>
        <end position="206"/>
    </location>
</feature>
<feature type="transmembrane region" description="Helical" evidence="2">
    <location>
        <begin position="155"/>
        <end position="174"/>
    </location>
</feature>
<feature type="transmembrane region" description="Helical" evidence="2">
    <location>
        <begin position="62"/>
        <end position="83"/>
    </location>
</feature>
<dbReference type="Gene3D" id="1.10.1760.20">
    <property type="match status" value="1"/>
</dbReference>
<keyword evidence="2" id="KW-1133">Transmembrane helix</keyword>
<proteinExistence type="predicted"/>
<dbReference type="EMBL" id="RFFG01000137">
    <property type="protein sequence ID" value="RMI36424.1"/>
    <property type="molecule type" value="Genomic_DNA"/>
</dbReference>
<name>A0A3M2LG64_9ACTN</name>
<evidence type="ECO:0000256" key="2">
    <source>
        <dbReference type="SAM" id="Phobius"/>
    </source>
</evidence>
<dbReference type="OrthoDB" id="5185518at2"/>
<keyword evidence="2" id="KW-0812">Transmembrane</keyword>
<dbReference type="Proteomes" id="UP000282674">
    <property type="component" value="Unassembled WGS sequence"/>
</dbReference>
<evidence type="ECO:0000313" key="4">
    <source>
        <dbReference type="Proteomes" id="UP000282674"/>
    </source>
</evidence>
<feature type="region of interest" description="Disordered" evidence="1">
    <location>
        <begin position="291"/>
        <end position="322"/>
    </location>
</feature>
<organism evidence="3 4">
    <name type="scientific">Actinomadura harenae</name>
    <dbReference type="NCBI Taxonomy" id="2483351"/>
    <lineage>
        <taxon>Bacteria</taxon>
        <taxon>Bacillati</taxon>
        <taxon>Actinomycetota</taxon>
        <taxon>Actinomycetes</taxon>
        <taxon>Streptosporangiales</taxon>
        <taxon>Thermomonosporaceae</taxon>
        <taxon>Actinomadura</taxon>
    </lineage>
</organism>
<comment type="caution">
    <text evidence="3">The sequence shown here is derived from an EMBL/GenBank/DDBJ whole genome shotgun (WGS) entry which is preliminary data.</text>
</comment>
<feature type="region of interest" description="Disordered" evidence="1">
    <location>
        <begin position="360"/>
        <end position="418"/>
    </location>
</feature>
<reference evidence="3 4" key="1">
    <citation type="submission" date="2018-10" db="EMBL/GenBank/DDBJ databases">
        <title>Isolation from soil.</title>
        <authorList>
            <person name="Hu J."/>
        </authorList>
    </citation>
    <scope>NUCLEOTIDE SEQUENCE [LARGE SCALE GENOMIC DNA]</scope>
    <source>
        <strain evidence="3 4">NEAU-Ht49</strain>
    </source>
</reference>
<evidence type="ECO:0000256" key="1">
    <source>
        <dbReference type="SAM" id="MobiDB-lite"/>
    </source>
</evidence>
<feature type="transmembrane region" description="Helical" evidence="2">
    <location>
        <begin position="117"/>
        <end position="143"/>
    </location>
</feature>
<feature type="compositionally biased region" description="Low complexity" evidence="1">
    <location>
        <begin position="305"/>
        <end position="320"/>
    </location>
</feature>